<evidence type="ECO:0000313" key="2">
    <source>
        <dbReference type="EnsemblProtists" id="PYU1_T007418"/>
    </source>
</evidence>
<organism evidence="2 3">
    <name type="scientific">Globisporangium ultimum (strain ATCC 200006 / CBS 805.95 / DAOM BR144)</name>
    <name type="common">Pythium ultimum</name>
    <dbReference type="NCBI Taxonomy" id="431595"/>
    <lineage>
        <taxon>Eukaryota</taxon>
        <taxon>Sar</taxon>
        <taxon>Stramenopiles</taxon>
        <taxon>Oomycota</taxon>
        <taxon>Peronosporomycetes</taxon>
        <taxon>Pythiales</taxon>
        <taxon>Pythiaceae</taxon>
        <taxon>Globisporangium</taxon>
    </lineage>
</organism>
<reference evidence="2" key="3">
    <citation type="submission" date="2015-02" db="UniProtKB">
        <authorList>
            <consortium name="EnsemblProtists"/>
        </authorList>
    </citation>
    <scope>IDENTIFICATION</scope>
    <source>
        <strain evidence="2">DAOM BR144</strain>
    </source>
</reference>
<dbReference type="Proteomes" id="UP000019132">
    <property type="component" value="Unassembled WGS sequence"/>
</dbReference>
<feature type="region of interest" description="Disordered" evidence="1">
    <location>
        <begin position="1"/>
        <end position="23"/>
    </location>
</feature>
<dbReference type="VEuPathDB" id="FungiDB:PYU1_G007402"/>
<accession>K3WR24</accession>
<dbReference type="HOGENOM" id="CLU_1438041_0_0_1"/>
<dbReference type="AlphaFoldDB" id="K3WR24"/>
<dbReference type="EnsemblProtists" id="PYU1_T007418">
    <property type="protein sequence ID" value="PYU1_T007418"/>
    <property type="gene ID" value="PYU1_G007402"/>
</dbReference>
<evidence type="ECO:0000313" key="3">
    <source>
        <dbReference type="Proteomes" id="UP000019132"/>
    </source>
</evidence>
<keyword evidence="3" id="KW-1185">Reference proteome</keyword>
<protein>
    <submittedName>
        <fullName evidence="2">Uncharacterized protein</fullName>
    </submittedName>
</protein>
<name>K3WR24_GLOUD</name>
<dbReference type="OMA" id="TRICRHP"/>
<reference evidence="3" key="1">
    <citation type="journal article" date="2010" name="Genome Biol.">
        <title>Genome sequence of the necrotrophic plant pathogen Pythium ultimum reveals original pathogenicity mechanisms and effector repertoire.</title>
        <authorList>
            <person name="Levesque C.A."/>
            <person name="Brouwer H."/>
            <person name="Cano L."/>
            <person name="Hamilton J.P."/>
            <person name="Holt C."/>
            <person name="Huitema E."/>
            <person name="Raffaele S."/>
            <person name="Robideau G.P."/>
            <person name="Thines M."/>
            <person name="Win J."/>
            <person name="Zerillo M.M."/>
            <person name="Beakes G.W."/>
            <person name="Boore J.L."/>
            <person name="Busam D."/>
            <person name="Dumas B."/>
            <person name="Ferriera S."/>
            <person name="Fuerstenberg S.I."/>
            <person name="Gachon C.M."/>
            <person name="Gaulin E."/>
            <person name="Govers F."/>
            <person name="Grenville-Briggs L."/>
            <person name="Horner N."/>
            <person name="Hostetler J."/>
            <person name="Jiang R.H."/>
            <person name="Johnson J."/>
            <person name="Krajaejun T."/>
            <person name="Lin H."/>
            <person name="Meijer H.J."/>
            <person name="Moore B."/>
            <person name="Morris P."/>
            <person name="Phuntmart V."/>
            <person name="Puiu D."/>
            <person name="Shetty J."/>
            <person name="Stajich J.E."/>
            <person name="Tripathy S."/>
            <person name="Wawra S."/>
            <person name="van West P."/>
            <person name="Whitty B.R."/>
            <person name="Coutinho P.M."/>
            <person name="Henrissat B."/>
            <person name="Martin F."/>
            <person name="Thomas P.D."/>
            <person name="Tyler B.M."/>
            <person name="De Vries R.P."/>
            <person name="Kamoun S."/>
            <person name="Yandell M."/>
            <person name="Tisserat N."/>
            <person name="Buell C.R."/>
        </authorList>
    </citation>
    <scope>NUCLEOTIDE SEQUENCE</scope>
    <source>
        <strain evidence="3">DAOM:BR144</strain>
    </source>
</reference>
<feature type="compositionally biased region" description="Acidic residues" evidence="1">
    <location>
        <begin position="10"/>
        <end position="22"/>
    </location>
</feature>
<sequence>MGRKRKKDDYPEEWDVVDETQDPDAIPPLFEIVVETQDSDAEVDVVTNALSQLPPPSQKSLAPPTYRIKETTKEINSSEICKLTRICKFPLLVGEIKKVCVAMKQLEGWHLANLHVLRCLKEGDEVPKIEQMFFYRCCTATLGNIEKRDRGSTESKYPAFHKTCLRY</sequence>
<dbReference type="EMBL" id="GL376629">
    <property type="status" value="NOT_ANNOTATED_CDS"/>
    <property type="molecule type" value="Genomic_DNA"/>
</dbReference>
<proteinExistence type="predicted"/>
<evidence type="ECO:0000256" key="1">
    <source>
        <dbReference type="SAM" id="MobiDB-lite"/>
    </source>
</evidence>
<dbReference type="InParanoid" id="K3WR24"/>
<reference evidence="3" key="2">
    <citation type="submission" date="2010-04" db="EMBL/GenBank/DDBJ databases">
        <authorList>
            <person name="Buell R."/>
            <person name="Hamilton J."/>
            <person name="Hostetler J."/>
        </authorList>
    </citation>
    <scope>NUCLEOTIDE SEQUENCE [LARGE SCALE GENOMIC DNA]</scope>
    <source>
        <strain evidence="3">DAOM:BR144</strain>
    </source>
</reference>